<reference evidence="1 2" key="1">
    <citation type="submission" date="2020-08" db="EMBL/GenBank/DDBJ databases">
        <title>Functional genomics of gut bacteria from endangered species of beetles.</title>
        <authorList>
            <person name="Carlos-Shanley C."/>
        </authorList>
    </citation>
    <scope>NUCLEOTIDE SEQUENCE [LARGE SCALE GENOMIC DNA]</scope>
    <source>
        <strain evidence="1 2">S00245</strain>
    </source>
</reference>
<name>A0A7W7K8N7_9SPHN</name>
<keyword evidence="2" id="KW-1185">Reference proteome</keyword>
<dbReference type="NCBIfam" id="NF041856">
    <property type="entry name" value="CrpP_rel_fam"/>
    <property type="match status" value="1"/>
</dbReference>
<accession>A0A7W7K8N7</accession>
<sequence length="96" mass="10423">MRHMLVSAGASAAAIGLSQLDNPFLDESEFPRMTGEPISTWANKVIAWDEGWKIARRIAADLDLRAHLTASRPDEAIPVIEPIVSAVQQCRLGEAA</sequence>
<dbReference type="Proteomes" id="UP000555448">
    <property type="component" value="Unassembled WGS sequence"/>
</dbReference>
<evidence type="ECO:0000313" key="1">
    <source>
        <dbReference type="EMBL" id="MBB4858251.1"/>
    </source>
</evidence>
<dbReference type="InterPro" id="IPR049847">
    <property type="entry name" value="CrpP-rel"/>
</dbReference>
<evidence type="ECO:0000313" key="2">
    <source>
        <dbReference type="Proteomes" id="UP000555448"/>
    </source>
</evidence>
<dbReference type="EMBL" id="JACHLR010000005">
    <property type="protein sequence ID" value="MBB4858251.1"/>
    <property type="molecule type" value="Genomic_DNA"/>
</dbReference>
<organism evidence="1 2">
    <name type="scientific">Novosphingobium chloroacetimidivorans</name>
    <dbReference type="NCBI Taxonomy" id="1428314"/>
    <lineage>
        <taxon>Bacteria</taxon>
        <taxon>Pseudomonadati</taxon>
        <taxon>Pseudomonadota</taxon>
        <taxon>Alphaproteobacteria</taxon>
        <taxon>Sphingomonadales</taxon>
        <taxon>Sphingomonadaceae</taxon>
        <taxon>Novosphingobium</taxon>
    </lineage>
</organism>
<comment type="caution">
    <text evidence="1">The sequence shown here is derived from an EMBL/GenBank/DDBJ whole genome shotgun (WGS) entry which is preliminary data.</text>
</comment>
<proteinExistence type="predicted"/>
<dbReference type="AlphaFoldDB" id="A0A7W7K8N7"/>
<gene>
    <name evidence="1" type="ORF">HNO88_001570</name>
</gene>
<protein>
    <submittedName>
        <fullName evidence="1">Uncharacterized protein</fullName>
    </submittedName>
</protein>